<keyword evidence="8 11" id="KW-1133">Transmembrane helix</keyword>
<dbReference type="FunFam" id="1.20.1740.10:FF:000013">
    <property type="entry name" value="Solute carrier family 12 member"/>
    <property type="match status" value="1"/>
</dbReference>
<feature type="transmembrane region" description="Helical" evidence="11">
    <location>
        <begin position="335"/>
        <end position="357"/>
    </location>
</feature>
<dbReference type="CDD" id="cd01433">
    <property type="entry name" value="Ribosomal_L16_L10e"/>
    <property type="match status" value="1"/>
</dbReference>
<dbReference type="InterPro" id="IPR004842">
    <property type="entry name" value="SLC12A_fam"/>
</dbReference>
<evidence type="ECO:0000256" key="7">
    <source>
        <dbReference type="ARBA" id="ARBA00022980"/>
    </source>
</evidence>
<evidence type="ECO:0000313" key="14">
    <source>
        <dbReference type="EMBL" id="CAD5118470.1"/>
    </source>
</evidence>
<dbReference type="Pfam" id="PF00252">
    <property type="entry name" value="Ribosomal_L16"/>
    <property type="match status" value="1"/>
</dbReference>
<dbReference type="GO" id="GO:0016020">
    <property type="term" value="C:membrane"/>
    <property type="evidence" value="ECO:0007669"/>
    <property type="project" value="UniProtKB-SubCell"/>
</dbReference>
<keyword evidence="15" id="KW-1185">Reference proteome</keyword>
<dbReference type="PANTHER" id="PTHR11827:SF72">
    <property type="entry name" value="GH08340P"/>
    <property type="match status" value="1"/>
</dbReference>
<name>A0A7I8VSI9_9ANNE</name>
<evidence type="ECO:0000256" key="6">
    <source>
        <dbReference type="ARBA" id="ARBA00022692"/>
    </source>
</evidence>
<dbReference type="EMBL" id="CAJFCJ010000009">
    <property type="protein sequence ID" value="CAD5118470.1"/>
    <property type="molecule type" value="Genomic_DNA"/>
</dbReference>
<comment type="subcellular location">
    <subcellularLocation>
        <location evidence="1">Membrane</location>
        <topology evidence="1">Multi-pass membrane protein</topology>
    </subcellularLocation>
</comment>
<keyword evidence="6 11" id="KW-0812">Transmembrane</keyword>
<evidence type="ECO:0000256" key="10">
    <source>
        <dbReference type="ARBA" id="ARBA00023274"/>
    </source>
</evidence>
<feature type="domain" description="SLC12A transporter C-terminal" evidence="13">
    <location>
        <begin position="825"/>
        <end position="903"/>
    </location>
</feature>
<dbReference type="AlphaFoldDB" id="A0A7I8VSI9"/>
<organism evidence="14 15">
    <name type="scientific">Dimorphilus gyrociliatus</name>
    <dbReference type="NCBI Taxonomy" id="2664684"/>
    <lineage>
        <taxon>Eukaryota</taxon>
        <taxon>Metazoa</taxon>
        <taxon>Spiralia</taxon>
        <taxon>Lophotrochozoa</taxon>
        <taxon>Annelida</taxon>
        <taxon>Polychaeta</taxon>
        <taxon>Polychaeta incertae sedis</taxon>
        <taxon>Dinophilidae</taxon>
        <taxon>Dimorphilus</taxon>
    </lineage>
</organism>
<keyword evidence="9 11" id="KW-0472">Membrane</keyword>
<feature type="transmembrane region" description="Helical" evidence="11">
    <location>
        <begin position="615"/>
        <end position="634"/>
    </location>
</feature>
<evidence type="ECO:0000313" key="15">
    <source>
        <dbReference type="Proteomes" id="UP000549394"/>
    </source>
</evidence>
<dbReference type="PANTHER" id="PTHR11827">
    <property type="entry name" value="SOLUTE CARRIER FAMILY 12, CATION COTRANSPORTERS"/>
    <property type="match status" value="1"/>
</dbReference>
<dbReference type="InterPro" id="IPR016180">
    <property type="entry name" value="Ribosomal_uL16_dom"/>
</dbReference>
<evidence type="ECO:0000259" key="12">
    <source>
        <dbReference type="Pfam" id="PF00324"/>
    </source>
</evidence>
<dbReference type="OrthoDB" id="2020542at2759"/>
<dbReference type="GO" id="GO:0005840">
    <property type="term" value="C:ribosome"/>
    <property type="evidence" value="ECO:0007669"/>
    <property type="project" value="UniProtKB-KW"/>
</dbReference>
<comment type="caution">
    <text evidence="14">The sequence shown here is derived from an EMBL/GenBank/DDBJ whole genome shotgun (WGS) entry which is preliminary data.</text>
</comment>
<feature type="transmembrane region" description="Helical" evidence="11">
    <location>
        <begin position="724"/>
        <end position="744"/>
    </location>
</feature>
<comment type="similarity">
    <text evidence="2">Belongs to the universal ribosomal protein uL16 family.</text>
</comment>
<evidence type="ECO:0000256" key="4">
    <source>
        <dbReference type="ARBA" id="ARBA00019359"/>
    </source>
</evidence>
<feature type="transmembrane region" description="Helical" evidence="11">
    <location>
        <begin position="535"/>
        <end position="552"/>
    </location>
</feature>
<dbReference type="SUPFAM" id="SSF54686">
    <property type="entry name" value="Ribosomal protein L16p/L10e"/>
    <property type="match status" value="1"/>
</dbReference>
<dbReference type="GO" id="GO:0003735">
    <property type="term" value="F:structural constituent of ribosome"/>
    <property type="evidence" value="ECO:0007669"/>
    <property type="project" value="InterPro"/>
</dbReference>
<feature type="transmembrane region" description="Helical" evidence="11">
    <location>
        <begin position="299"/>
        <end position="323"/>
    </location>
</feature>
<evidence type="ECO:0000256" key="9">
    <source>
        <dbReference type="ARBA" id="ARBA00023136"/>
    </source>
</evidence>
<evidence type="ECO:0000256" key="1">
    <source>
        <dbReference type="ARBA" id="ARBA00004141"/>
    </source>
</evidence>
<proteinExistence type="inferred from homology"/>
<evidence type="ECO:0000256" key="5">
    <source>
        <dbReference type="ARBA" id="ARBA00022448"/>
    </source>
</evidence>
<dbReference type="InterPro" id="IPR004841">
    <property type="entry name" value="AA-permease/SLC12A_dom"/>
</dbReference>
<dbReference type="Pfam" id="PF00324">
    <property type="entry name" value="AA_permease"/>
    <property type="match status" value="1"/>
</dbReference>
<dbReference type="GO" id="GO:0055075">
    <property type="term" value="P:potassium ion homeostasis"/>
    <property type="evidence" value="ECO:0007669"/>
    <property type="project" value="TreeGrafter"/>
</dbReference>
<gene>
    <name evidence="14" type="ORF">DGYR_LOCUS6843</name>
</gene>
<dbReference type="GO" id="GO:0006884">
    <property type="term" value="P:cell volume homeostasis"/>
    <property type="evidence" value="ECO:0007669"/>
    <property type="project" value="TreeGrafter"/>
</dbReference>
<evidence type="ECO:0000256" key="3">
    <source>
        <dbReference type="ARBA" id="ARBA00010593"/>
    </source>
</evidence>
<evidence type="ECO:0000259" key="13">
    <source>
        <dbReference type="Pfam" id="PF03522"/>
    </source>
</evidence>
<accession>A0A7I8VSI9</accession>
<dbReference type="GO" id="GO:0006412">
    <property type="term" value="P:translation"/>
    <property type="evidence" value="ECO:0007669"/>
    <property type="project" value="InterPro"/>
</dbReference>
<reference evidence="14 15" key="1">
    <citation type="submission" date="2020-08" db="EMBL/GenBank/DDBJ databases">
        <authorList>
            <person name="Hejnol A."/>
        </authorList>
    </citation>
    <scope>NUCLEOTIDE SEQUENCE [LARGE SCALE GENOMIC DNA]</scope>
</reference>
<dbReference type="InterPro" id="IPR047873">
    <property type="entry name" value="Ribosomal_uL16"/>
</dbReference>
<feature type="domain" description="SLC12A transporter C-terminal" evidence="13">
    <location>
        <begin position="1074"/>
        <end position="1127"/>
    </location>
</feature>
<feature type="transmembrane region" description="Helical" evidence="11">
    <location>
        <begin position="573"/>
        <end position="595"/>
    </location>
</feature>
<evidence type="ECO:0000256" key="8">
    <source>
        <dbReference type="ARBA" id="ARBA00022989"/>
    </source>
</evidence>
<dbReference type="InterPro" id="IPR018491">
    <property type="entry name" value="SLC12_C"/>
</dbReference>
<keyword evidence="7" id="KW-0689">Ribosomal protein</keyword>
<comment type="similarity">
    <text evidence="3">Belongs to the SLC12A transporter family.</text>
</comment>
<dbReference type="Gene3D" id="3.90.1170.10">
    <property type="entry name" value="Ribosomal protein L10e/L16"/>
    <property type="match status" value="1"/>
</dbReference>
<dbReference type="GO" id="GO:1990904">
    <property type="term" value="C:ribonucleoprotein complex"/>
    <property type="evidence" value="ECO:0007669"/>
    <property type="project" value="UniProtKB-KW"/>
</dbReference>
<dbReference type="Proteomes" id="UP000549394">
    <property type="component" value="Unassembled WGS sequence"/>
</dbReference>
<evidence type="ECO:0000256" key="11">
    <source>
        <dbReference type="SAM" id="Phobius"/>
    </source>
</evidence>
<keyword evidence="10" id="KW-0687">Ribonucleoprotein</keyword>
<evidence type="ECO:0000256" key="2">
    <source>
        <dbReference type="ARBA" id="ARBA00008931"/>
    </source>
</evidence>
<feature type="transmembrane region" description="Helical" evidence="11">
    <location>
        <begin position="428"/>
        <end position="451"/>
    </location>
</feature>
<dbReference type="InterPro" id="IPR036920">
    <property type="entry name" value="Ribosomal_uL16_sf"/>
</dbReference>
<keyword evidence="5" id="KW-0813">Transport</keyword>
<dbReference type="GO" id="GO:0055064">
    <property type="term" value="P:chloride ion homeostasis"/>
    <property type="evidence" value="ECO:0007669"/>
    <property type="project" value="TreeGrafter"/>
</dbReference>
<feature type="domain" description="Amino acid permease/ SLC12A" evidence="12">
    <location>
        <begin position="310"/>
        <end position="805"/>
    </location>
</feature>
<feature type="transmembrane region" description="Helical" evidence="11">
    <location>
        <begin position="458"/>
        <end position="476"/>
    </location>
</feature>
<dbReference type="GO" id="GO:0015379">
    <property type="term" value="F:potassium:chloride symporter activity"/>
    <property type="evidence" value="ECO:0007669"/>
    <property type="project" value="TreeGrafter"/>
</dbReference>
<dbReference type="Pfam" id="PF03522">
    <property type="entry name" value="SLC12"/>
    <property type="match status" value="2"/>
</dbReference>
<sequence length="1129" mass="126729">MLATLKLKSRIVPNYLPCSVISAVSITNFKPVTEYPKIEFPERRKLRMLEKVPQSFIGNRPQKMMKRLIDMRGPELYHTTLIHKQYGIRAILGGKLRHGHFEMIRNGIGRHMDDSRMFARWRVDAPWKSVTKKGQGHRMGGGKGSVDHYVTPVRSGRIIVEMGGYCEYEEVEPFLRRIAEKMPFKAEVISQEMLDNEKANETKLKEENLNPLNFEYCVTNNFLGCRKWATPNFIMDTACSLRNVAEDSTSDAKPLLPTNRRSNPSDSWFLSLTESIRIEETASSECNSQSSRDISHRSLSTFSGVFSPVALSMFSTLLFLRIGFVVGQSGVWESIIQLILAYFILIMTILSICAVSTNGKVEGGGAYFMISRTLGPEFGGAIGLLFYLANIFACGLYVSGFVEGLVDNFGPGGTFVKDGEGIQQAGRWWVYLYCSGVLAFCLIVCLTGGALFARLSALILVIVTASFLSIPISMFLKKELCIPFPNSNNLSHPHTNETNGTFPTACGNYTGFRASTFRNNMNAAYTIDYLTGKSMNFASVFAVLFSSVTGIMNGANMSGELKKPNKAIPRGTLAAVAFTFTIYLLLELLVAGTTTRPLLVNNYVFLQSINKCPPLILAGIFATTLSAALGNLIGASRILEAVAKDEIFWKLLRPATKTLCKGNPIIAVFVSWILVQLILLIGSLNAIAPITSVFFLLSYAAVNLACLGLSVASPPNFRPTFRYFSWHTSSLGLAGCLVMCFLVNPVFSGVGVSCMLLTFVALHLRAFPTSWGSFSQALIFHQVRKYMLMLDTRKEHVRFWRPHVLLLANNARSSLGSIFLCNDLKKSGLYVIGNVVVSKDHNTDEDKVSSLLRRWLDVVNEFKIKAFVEVTNAFTLREGAHQLVRLSGMGAIKPNIICLGFWDESSPEEHNPDNFRRKTFFSSSRQGSSLEKFDSIRDSSERTVEIDEWVQLIADIIDMRKNVCVLRYTNKLSYREKEGFIDVWPVNFFDQNTHDYIDITSQLMLQLSCVVHMRDDWKKFKLRFFLCADQMDESIIARKEKKFVNMLKELRIPAVVQLVRWQNVSSLPLGTYGNELIKEHCDSARLIFLYLPHPTENYKLYRKQLDLLTKDLPPVILVHGVRSVVTTSL</sequence>
<feature type="transmembrane region" description="Helical" evidence="11">
    <location>
        <begin position="665"/>
        <end position="687"/>
    </location>
</feature>
<protein>
    <recommendedName>
        <fullName evidence="4">Solute carrier family 12 member 9</fullName>
    </recommendedName>
</protein>
<feature type="transmembrane region" description="Helical" evidence="11">
    <location>
        <begin position="378"/>
        <end position="398"/>
    </location>
</feature>
<dbReference type="Gene3D" id="1.20.1740.10">
    <property type="entry name" value="Amino acid/polyamine transporter I"/>
    <property type="match status" value="1"/>
</dbReference>
<feature type="transmembrane region" description="Helical" evidence="11">
    <location>
        <begin position="693"/>
        <end position="712"/>
    </location>
</feature>